<protein>
    <recommendedName>
        <fullName evidence="1">Hemerythrin-like domain-containing protein</fullName>
    </recommendedName>
</protein>
<reference evidence="2 3" key="1">
    <citation type="submission" date="2019-02" db="EMBL/GenBank/DDBJ databases">
        <authorList>
            <person name="Li Y."/>
        </authorList>
    </citation>
    <scope>NUCLEOTIDE SEQUENCE [LARGE SCALE GENOMIC DNA]</scope>
    <source>
        <strain evidence="2 3">3-7</strain>
    </source>
</reference>
<organism evidence="2 3">
    <name type="scientific">Sphingomonas populi</name>
    <dbReference type="NCBI Taxonomy" id="2484750"/>
    <lineage>
        <taxon>Bacteria</taxon>
        <taxon>Pseudomonadati</taxon>
        <taxon>Pseudomonadota</taxon>
        <taxon>Alphaproteobacteria</taxon>
        <taxon>Sphingomonadales</taxon>
        <taxon>Sphingomonadaceae</taxon>
        <taxon>Sphingomonas</taxon>
    </lineage>
</organism>
<dbReference type="Gene3D" id="1.20.120.520">
    <property type="entry name" value="nmb1532 protein domain like"/>
    <property type="match status" value="1"/>
</dbReference>
<feature type="domain" description="Hemerythrin-like" evidence="1">
    <location>
        <begin position="28"/>
        <end position="155"/>
    </location>
</feature>
<comment type="caution">
    <text evidence="2">The sequence shown here is derived from an EMBL/GenBank/DDBJ whole genome shotgun (WGS) entry which is preliminary data.</text>
</comment>
<dbReference type="InterPro" id="IPR012312">
    <property type="entry name" value="Hemerythrin-like"/>
</dbReference>
<evidence type="ECO:0000259" key="1">
    <source>
        <dbReference type="Pfam" id="PF01814"/>
    </source>
</evidence>
<dbReference type="RefSeq" id="WP_130154735.1">
    <property type="nucleotide sequence ID" value="NZ_SGIS01000001.1"/>
</dbReference>
<dbReference type="Pfam" id="PF01814">
    <property type="entry name" value="Hemerythrin"/>
    <property type="match status" value="1"/>
</dbReference>
<keyword evidence="3" id="KW-1185">Reference proteome</keyword>
<sequence length="178" mass="19517">MHDPDSLGGSRLPFARWHVIDEIDLIGLVADHAATERLCMRLEACADQLPERPAPAESDALCAALQSRILDHVNREDRLLAAMFAQDLRDPLCRALLDHIHTRHVACTVLAQDLIAAIDATAPGHRTICPEALGYMLRCFFEGCRAVMALEELAILALAGTRLTREARALLAHRLGTA</sequence>
<name>A0A4Q6Y196_9SPHN</name>
<dbReference type="AlphaFoldDB" id="A0A4Q6Y196"/>
<accession>A0A4Q6Y196</accession>
<evidence type="ECO:0000313" key="2">
    <source>
        <dbReference type="EMBL" id="RZF66375.1"/>
    </source>
</evidence>
<gene>
    <name evidence="2" type="ORF">EWE75_00470</name>
</gene>
<dbReference type="EMBL" id="SGIS01000001">
    <property type="protein sequence ID" value="RZF66375.1"/>
    <property type="molecule type" value="Genomic_DNA"/>
</dbReference>
<evidence type="ECO:0000313" key="3">
    <source>
        <dbReference type="Proteomes" id="UP000292085"/>
    </source>
</evidence>
<dbReference type="OrthoDB" id="8282715at2"/>
<dbReference type="Proteomes" id="UP000292085">
    <property type="component" value="Unassembled WGS sequence"/>
</dbReference>
<proteinExistence type="predicted"/>